<dbReference type="InterPro" id="IPR012301">
    <property type="entry name" value="Malic_N_dom"/>
</dbReference>
<dbReference type="Pfam" id="PF00390">
    <property type="entry name" value="malic"/>
    <property type="match status" value="1"/>
</dbReference>
<evidence type="ECO:0000313" key="13">
    <source>
        <dbReference type="Proteomes" id="UP000239649"/>
    </source>
</evidence>
<evidence type="ECO:0000313" key="12">
    <source>
        <dbReference type="EMBL" id="PSC69433.1"/>
    </source>
</evidence>
<dbReference type="Gene3D" id="3.40.50.10380">
    <property type="entry name" value="Malic enzyme, N-terminal domain"/>
    <property type="match status" value="1"/>
</dbReference>
<keyword evidence="3 7" id="KW-0479">Metal-binding</keyword>
<dbReference type="SMART" id="SM00919">
    <property type="entry name" value="Malic_M"/>
    <property type="match status" value="1"/>
</dbReference>
<dbReference type="EMBL" id="LHPF02000027">
    <property type="protein sequence ID" value="PSC69433.1"/>
    <property type="molecule type" value="Genomic_DNA"/>
</dbReference>
<comment type="caution">
    <text evidence="12">The sequence shown here is derived from an EMBL/GenBank/DDBJ whole genome shotgun (WGS) entry which is preliminary data.</text>
</comment>
<dbReference type="NCBIfam" id="NF010052">
    <property type="entry name" value="PRK13529.1"/>
    <property type="match status" value="1"/>
</dbReference>
<reference evidence="12 13" key="1">
    <citation type="journal article" date="2018" name="Plant J.">
        <title>Genome sequences of Chlorella sorokiniana UTEX 1602 and Micractinium conductrix SAG 241.80: implications to maltose excretion by a green alga.</title>
        <authorList>
            <person name="Arriola M.B."/>
            <person name="Velmurugan N."/>
            <person name="Zhang Y."/>
            <person name="Plunkett M.H."/>
            <person name="Hondzo H."/>
            <person name="Barney B.M."/>
        </authorList>
    </citation>
    <scope>NUCLEOTIDE SEQUENCE [LARGE SCALE GENOMIC DNA]</scope>
    <source>
        <strain evidence="12 13">SAG 241.80</strain>
    </source>
</reference>
<dbReference type="AlphaFoldDB" id="A0A2P6V5S1"/>
<evidence type="ECO:0000259" key="10">
    <source>
        <dbReference type="SMART" id="SM00919"/>
    </source>
</evidence>
<feature type="domain" description="Malic enzyme NAD-binding" evidence="10">
    <location>
        <begin position="292"/>
        <end position="547"/>
    </location>
</feature>
<dbReference type="InterPro" id="IPR037062">
    <property type="entry name" value="Malic_N_dom_sf"/>
</dbReference>
<sequence length="612" mass="67009">MQAISSAQDLHAKDVSLPGLWKQRKKEVKEVEEQAGAPVLAMSWLNRGTNFSSAEREELRLEGLLPPVIESLELQAERVMSQLREPNKTDLQRYSILNQLLSSNQTLYYKVLCDNIEELAPIVYTPTVGEACLKFDRIYRAPLGLYLSSFRHRGRFEEVLSNWPSHNVQIIVVTDGSRILGLGDLGTNGIGISIGKVALYVAGGGFHPEHSLPIVLDVGCNNPRIVEDKFYLGERRPRLGGDEYFGVIDEFTKAVKALWPNALLQFEDFQTERAFEILHRHRSKLLCFNDDIQGTGAVVTSGFVNGMKFQKTPLDEARVVFYGAGSSAVGVADQIATYMQQKAGISNEEARRRIFMVDSKGLITATRGDKLPEHKQRYARNDGTPDMKDLKDIIAHVKPHALIGLSAAGPSWPQPVIEELCAHVPCPLVFPLSNPTDKAEITAEQAYTWSKGQCVFASGSPFAPVEVGAERYMPGQANNVFVFPGIGFGSVMAKAKAVTDEMLVAASQAVADAVSGELLDQKQIYPNISELREVSAQVAAAVARAAHECGVSQLAEAPADWLDYVTSRMWAPEGRTTKASGMAVHAVNGMPRARSGPHLRPHAHPSGLPVHP</sequence>
<dbReference type="InterPro" id="IPR012302">
    <property type="entry name" value="Malic_NAD-bd"/>
</dbReference>
<dbReference type="GO" id="GO:0005739">
    <property type="term" value="C:mitochondrion"/>
    <property type="evidence" value="ECO:0007669"/>
    <property type="project" value="TreeGrafter"/>
</dbReference>
<evidence type="ECO:0000256" key="9">
    <source>
        <dbReference type="SAM" id="MobiDB-lite"/>
    </source>
</evidence>
<dbReference type="PANTHER" id="PTHR23406:SF32">
    <property type="entry name" value="NADP-DEPENDENT MALIC ENZYME"/>
    <property type="match status" value="1"/>
</dbReference>
<evidence type="ECO:0000256" key="8">
    <source>
        <dbReference type="RuleBase" id="RU003426"/>
    </source>
</evidence>
<dbReference type="InterPro" id="IPR046346">
    <property type="entry name" value="Aminoacid_DH-like_N_sf"/>
</dbReference>
<keyword evidence="13" id="KW-1185">Reference proteome</keyword>
<accession>A0A2P6V5S1</accession>
<dbReference type="Pfam" id="PF03949">
    <property type="entry name" value="Malic_M"/>
    <property type="match status" value="1"/>
</dbReference>
<comment type="cofactor">
    <cofactor evidence="1">
        <name>Mn(2+)</name>
        <dbReference type="ChEBI" id="CHEBI:29035"/>
    </cofactor>
</comment>
<dbReference type="SUPFAM" id="SSF53223">
    <property type="entry name" value="Aminoacid dehydrogenase-like, N-terminal domain"/>
    <property type="match status" value="1"/>
</dbReference>
<evidence type="ECO:0000256" key="1">
    <source>
        <dbReference type="ARBA" id="ARBA00001936"/>
    </source>
</evidence>
<protein>
    <recommendedName>
        <fullName evidence="8">Malic enzyme</fullName>
    </recommendedName>
</protein>
<feature type="binding site" evidence="6">
    <location>
        <position position="178"/>
    </location>
    <ligand>
        <name>(S)-malate</name>
        <dbReference type="ChEBI" id="CHEBI:15589"/>
    </ligand>
</feature>
<comment type="cofactor">
    <cofactor evidence="7">
        <name>Mg(2+)</name>
        <dbReference type="ChEBI" id="CHEBI:18420"/>
    </cofactor>
    <cofactor evidence="7">
        <name>Mn(2+)</name>
        <dbReference type="ChEBI" id="CHEBI:29035"/>
    </cofactor>
    <text evidence="7">Divalent metal cations. Prefers magnesium or manganese.</text>
</comment>
<dbReference type="GO" id="GO:0051287">
    <property type="term" value="F:NAD binding"/>
    <property type="evidence" value="ECO:0007669"/>
    <property type="project" value="InterPro"/>
</dbReference>
<evidence type="ECO:0000259" key="11">
    <source>
        <dbReference type="SMART" id="SM01274"/>
    </source>
</evidence>
<dbReference type="InterPro" id="IPR001891">
    <property type="entry name" value="Malic_OxRdtase"/>
</dbReference>
<dbReference type="Proteomes" id="UP000239649">
    <property type="component" value="Unassembled WGS sequence"/>
</dbReference>
<evidence type="ECO:0000256" key="5">
    <source>
        <dbReference type="PIRSR" id="PIRSR000106-1"/>
    </source>
</evidence>
<evidence type="ECO:0000256" key="7">
    <source>
        <dbReference type="PIRSR" id="PIRSR000106-3"/>
    </source>
</evidence>
<evidence type="ECO:0000256" key="4">
    <source>
        <dbReference type="ARBA" id="ARBA00023002"/>
    </source>
</evidence>
<feature type="region of interest" description="Disordered" evidence="9">
    <location>
        <begin position="590"/>
        <end position="612"/>
    </location>
</feature>
<comment type="similarity">
    <text evidence="2 8">Belongs to the malic enzymes family.</text>
</comment>
<dbReference type="SUPFAM" id="SSF51735">
    <property type="entry name" value="NAD(P)-binding Rossmann-fold domains"/>
    <property type="match status" value="1"/>
</dbReference>
<feature type="active site" description="Proton donor" evidence="5">
    <location>
        <position position="124"/>
    </location>
</feature>
<evidence type="ECO:0000256" key="2">
    <source>
        <dbReference type="ARBA" id="ARBA00008785"/>
    </source>
</evidence>
<feature type="binding site" evidence="6">
    <location>
        <position position="434"/>
    </location>
    <ligand>
        <name>(S)-malate</name>
        <dbReference type="ChEBI" id="CHEBI:15589"/>
    </ligand>
</feature>
<dbReference type="Gene3D" id="3.40.50.720">
    <property type="entry name" value="NAD(P)-binding Rossmann-like Domain"/>
    <property type="match status" value="1"/>
</dbReference>
<feature type="active site" description="Proton acceptor" evidence="5">
    <location>
        <position position="196"/>
    </location>
</feature>
<organism evidence="12 13">
    <name type="scientific">Micractinium conductrix</name>
    <dbReference type="NCBI Taxonomy" id="554055"/>
    <lineage>
        <taxon>Eukaryota</taxon>
        <taxon>Viridiplantae</taxon>
        <taxon>Chlorophyta</taxon>
        <taxon>core chlorophytes</taxon>
        <taxon>Trebouxiophyceae</taxon>
        <taxon>Chlorellales</taxon>
        <taxon>Chlorellaceae</taxon>
        <taxon>Chlorella clade</taxon>
        <taxon>Micractinium</taxon>
    </lineage>
</organism>
<dbReference type="PANTHER" id="PTHR23406">
    <property type="entry name" value="MALIC ENZYME-RELATED"/>
    <property type="match status" value="1"/>
</dbReference>
<dbReference type="OrthoDB" id="5365701at2759"/>
<dbReference type="PRINTS" id="PR00072">
    <property type="entry name" value="MALOXRDTASE"/>
</dbReference>
<feature type="binding site" evidence="7">
    <location>
        <position position="291"/>
    </location>
    <ligand>
        <name>a divalent metal cation</name>
        <dbReference type="ChEBI" id="CHEBI:60240"/>
    </ligand>
</feature>
<evidence type="ECO:0000256" key="3">
    <source>
        <dbReference type="ARBA" id="ARBA00022723"/>
    </source>
</evidence>
<dbReference type="InterPro" id="IPR036291">
    <property type="entry name" value="NAD(P)-bd_dom_sf"/>
</dbReference>
<proteinExistence type="inferred from homology"/>
<name>A0A2P6V5S1_9CHLO</name>
<evidence type="ECO:0000256" key="6">
    <source>
        <dbReference type="PIRSR" id="PIRSR000106-2"/>
    </source>
</evidence>
<keyword evidence="4 8" id="KW-0560">Oxidoreductase</keyword>
<feature type="binding site" evidence="7">
    <location>
        <position position="268"/>
    </location>
    <ligand>
        <name>a divalent metal cation</name>
        <dbReference type="ChEBI" id="CHEBI:60240"/>
    </ligand>
</feature>
<dbReference type="GO" id="GO:0046872">
    <property type="term" value="F:metal ion binding"/>
    <property type="evidence" value="ECO:0007669"/>
    <property type="project" value="UniProtKB-KW"/>
</dbReference>
<dbReference type="STRING" id="554055.A0A2P6V5S1"/>
<dbReference type="PIRSF" id="PIRSF000106">
    <property type="entry name" value="ME"/>
    <property type="match status" value="1"/>
</dbReference>
<dbReference type="SMART" id="SM01274">
    <property type="entry name" value="malic"/>
    <property type="match status" value="1"/>
</dbReference>
<dbReference type="InterPro" id="IPR015884">
    <property type="entry name" value="Malic_enzyme_CS"/>
</dbReference>
<feature type="binding site" evidence="6">
    <location>
        <position position="478"/>
    </location>
    <ligand>
        <name>(S)-malate</name>
        <dbReference type="ChEBI" id="CHEBI:15589"/>
    </ligand>
</feature>
<dbReference type="PROSITE" id="PS00331">
    <property type="entry name" value="MALIC_ENZYMES"/>
    <property type="match status" value="1"/>
</dbReference>
<dbReference type="FunFam" id="3.40.50.720:FF:000182">
    <property type="entry name" value="NAD-dependent malic enzyme"/>
    <property type="match status" value="1"/>
</dbReference>
<dbReference type="GO" id="GO:0006108">
    <property type="term" value="P:malate metabolic process"/>
    <property type="evidence" value="ECO:0007669"/>
    <property type="project" value="TreeGrafter"/>
</dbReference>
<gene>
    <name evidence="12" type="ORF">C2E20_7124</name>
</gene>
<feature type="domain" description="Malic enzyme N-terminal" evidence="11">
    <location>
        <begin position="101"/>
        <end position="282"/>
    </location>
</feature>
<feature type="binding site" evidence="7">
    <location>
        <position position="267"/>
    </location>
    <ligand>
        <name>a divalent metal cation</name>
        <dbReference type="ChEBI" id="CHEBI:60240"/>
    </ligand>
</feature>
<dbReference type="GO" id="GO:0004471">
    <property type="term" value="F:malate dehydrogenase (decarboxylating) (NAD+) activity"/>
    <property type="evidence" value="ECO:0007669"/>
    <property type="project" value="TreeGrafter"/>
</dbReference>